<dbReference type="SUPFAM" id="SSF53756">
    <property type="entry name" value="UDP-Glycosyltransferase/glycogen phosphorylase"/>
    <property type="match status" value="1"/>
</dbReference>
<accession>A0A3M0B7S6</accession>
<dbReference type="RefSeq" id="WP_121923762.1">
    <property type="nucleotide sequence ID" value="NZ_REFO01000017.1"/>
</dbReference>
<sequence length="378" mass="44280">MLKVLDITHFYSKKSGGIKTYLLEKSKYLFKKGINHSLIVPDKEDYIKNINNAKYYFVKSPPLPFSKYYRLLLNKAKIFEIIEKEEPDIVEVGSPYFLPSWINEKKDFFGYRTVGFFHSNIEGSLSSILKLKQLKKSSSLISEKIIKKEYSDFDIVITPSKYIENYINKIGIENTTTVYLGVDRTTFFYRKKETTLRAKYNIPKDKIILIYVGRLTQDKDILELADIYNNLDHNKYHLIIVGSGNKKKKLFKKIKFNFTYFGYLQNKKQLAQILSLSDIYITTSKIETFGLSVVEAQACGLPVIAYKLGSLPEVVYKKELLVDSKDEFIKMIENASKYYITENIRKEISIFTRNYFSWEKTFNKLLEIYNQLLINVKI</sequence>
<dbReference type="Pfam" id="PF13439">
    <property type="entry name" value="Glyco_transf_4"/>
    <property type="match status" value="1"/>
</dbReference>
<dbReference type="Gene3D" id="3.40.50.2000">
    <property type="entry name" value="Glycogen Phosphorylase B"/>
    <property type="match status" value="2"/>
</dbReference>
<dbReference type="PANTHER" id="PTHR45947">
    <property type="entry name" value="SULFOQUINOVOSYL TRANSFERASE SQD2"/>
    <property type="match status" value="1"/>
</dbReference>
<reference evidence="3 4" key="1">
    <citation type="submission" date="2018-10" db="EMBL/GenBank/DDBJ databases">
        <title>Genomic Encyclopedia of Archaeal and Bacterial Type Strains, Phase II (KMG-II): from individual species to whole genera.</title>
        <authorList>
            <person name="Goeker M."/>
        </authorList>
    </citation>
    <scope>NUCLEOTIDE SEQUENCE [LARGE SCALE GENOMIC DNA]</scope>
    <source>
        <strain evidence="3 4">VM1</strain>
    </source>
</reference>
<evidence type="ECO:0000259" key="1">
    <source>
        <dbReference type="Pfam" id="PF00534"/>
    </source>
</evidence>
<dbReference type="GO" id="GO:0016757">
    <property type="term" value="F:glycosyltransferase activity"/>
    <property type="evidence" value="ECO:0007669"/>
    <property type="project" value="InterPro"/>
</dbReference>
<comment type="caution">
    <text evidence="3">The sequence shown here is derived from an EMBL/GenBank/DDBJ whole genome shotgun (WGS) entry which is preliminary data.</text>
</comment>
<evidence type="ECO:0000259" key="2">
    <source>
        <dbReference type="Pfam" id="PF13439"/>
    </source>
</evidence>
<name>A0A3M0B7S6_9AQUI</name>
<keyword evidence="4" id="KW-1185">Reference proteome</keyword>
<dbReference type="Proteomes" id="UP000280842">
    <property type="component" value="Unassembled WGS sequence"/>
</dbReference>
<dbReference type="CDD" id="cd03801">
    <property type="entry name" value="GT4_PimA-like"/>
    <property type="match status" value="1"/>
</dbReference>
<dbReference type="InterPro" id="IPR001296">
    <property type="entry name" value="Glyco_trans_1"/>
</dbReference>
<dbReference type="EMBL" id="REFO01000017">
    <property type="protein sequence ID" value="RMA92514.1"/>
    <property type="molecule type" value="Genomic_DNA"/>
</dbReference>
<keyword evidence="3" id="KW-0808">Transferase</keyword>
<dbReference type="InterPro" id="IPR028098">
    <property type="entry name" value="Glyco_trans_4-like_N"/>
</dbReference>
<organism evidence="3 4">
    <name type="scientific">Hydrogenothermus marinus</name>
    <dbReference type="NCBI Taxonomy" id="133270"/>
    <lineage>
        <taxon>Bacteria</taxon>
        <taxon>Pseudomonadati</taxon>
        <taxon>Aquificota</taxon>
        <taxon>Aquificia</taxon>
        <taxon>Aquificales</taxon>
        <taxon>Hydrogenothermaceae</taxon>
        <taxon>Hydrogenothermus</taxon>
    </lineage>
</organism>
<feature type="domain" description="Glycosyl transferase family 1" evidence="1">
    <location>
        <begin position="194"/>
        <end position="335"/>
    </location>
</feature>
<dbReference type="OrthoDB" id="9801609at2"/>
<dbReference type="AlphaFoldDB" id="A0A3M0B7S6"/>
<feature type="domain" description="Glycosyltransferase subfamily 4-like N-terminal" evidence="2">
    <location>
        <begin position="16"/>
        <end position="184"/>
    </location>
</feature>
<dbReference type="PANTHER" id="PTHR45947:SF3">
    <property type="entry name" value="SULFOQUINOVOSYL TRANSFERASE SQD2"/>
    <property type="match status" value="1"/>
</dbReference>
<evidence type="ECO:0000313" key="3">
    <source>
        <dbReference type="EMBL" id="RMA92514.1"/>
    </source>
</evidence>
<protein>
    <submittedName>
        <fullName evidence="3">Glycosyltransferase involved in cell wall biosynthesis</fullName>
    </submittedName>
</protein>
<gene>
    <name evidence="3" type="ORF">CLV39_1671</name>
</gene>
<dbReference type="Pfam" id="PF00534">
    <property type="entry name" value="Glycos_transf_1"/>
    <property type="match status" value="1"/>
</dbReference>
<proteinExistence type="predicted"/>
<dbReference type="InterPro" id="IPR050194">
    <property type="entry name" value="Glycosyltransferase_grp1"/>
</dbReference>
<evidence type="ECO:0000313" key="4">
    <source>
        <dbReference type="Proteomes" id="UP000280842"/>
    </source>
</evidence>